<dbReference type="Pfam" id="PF00288">
    <property type="entry name" value="GHMP_kinases_N"/>
    <property type="match status" value="1"/>
</dbReference>
<keyword evidence="7 9" id="KW-0067">ATP-binding</keyword>
<comment type="caution">
    <text evidence="12">The sequence shown here is derived from an EMBL/GenBank/DDBJ whole genome shotgun (WGS) entry which is preliminary data.</text>
</comment>
<evidence type="ECO:0000256" key="8">
    <source>
        <dbReference type="ARBA" id="ARBA00032554"/>
    </source>
</evidence>
<protein>
    <recommendedName>
        <fullName evidence="3 9">4-diphosphocytidyl-2-C-methyl-D-erythritol kinase</fullName>
        <shortName evidence="9">CMK</shortName>
        <ecNumber evidence="2 9">2.7.1.148</ecNumber>
    </recommendedName>
    <alternativeName>
        <fullName evidence="8 9">4-(cytidine-5'-diphospho)-2-C-methyl-D-erythritol kinase</fullName>
    </alternativeName>
</protein>
<dbReference type="InterPro" id="IPR014721">
    <property type="entry name" value="Ribsml_uS5_D2-typ_fold_subgr"/>
</dbReference>
<comment type="function">
    <text evidence="9">Catalyzes the phosphorylation of the position 2 hydroxy group of 4-diphosphocytidyl-2C-methyl-D-erythritol.</text>
</comment>
<comment type="pathway">
    <text evidence="9">Isoprenoid biosynthesis; isopentenyl diphosphate biosynthesis via DXP pathway; isopentenyl diphosphate from 1-deoxy-D-xylulose 5-phosphate: step 3/6.</text>
</comment>
<evidence type="ECO:0000256" key="4">
    <source>
        <dbReference type="ARBA" id="ARBA00022679"/>
    </source>
</evidence>
<reference evidence="12" key="1">
    <citation type="submission" date="2020-10" db="EMBL/GenBank/DDBJ databases">
        <authorList>
            <person name="Gilroy R."/>
        </authorList>
    </citation>
    <scope>NUCLEOTIDE SEQUENCE</scope>
    <source>
        <strain evidence="12">15467</strain>
    </source>
</reference>
<dbReference type="InterPro" id="IPR013750">
    <property type="entry name" value="GHMP_kinase_C_dom"/>
</dbReference>
<organism evidence="12 13">
    <name type="scientific">Candidatus Egerieousia excrementavium</name>
    <dbReference type="NCBI Taxonomy" id="2840778"/>
    <lineage>
        <taxon>Bacteria</taxon>
        <taxon>Pseudomonadati</taxon>
        <taxon>Bacteroidota</taxon>
        <taxon>Bacteroidia</taxon>
        <taxon>Bacteroidales</taxon>
        <taxon>Candidatus Egerieousia</taxon>
    </lineage>
</organism>
<dbReference type="SUPFAM" id="SSF55060">
    <property type="entry name" value="GHMP Kinase, C-terminal domain"/>
    <property type="match status" value="1"/>
</dbReference>
<dbReference type="SUPFAM" id="SSF54211">
    <property type="entry name" value="Ribosomal protein S5 domain 2-like"/>
    <property type="match status" value="1"/>
</dbReference>
<evidence type="ECO:0000256" key="1">
    <source>
        <dbReference type="ARBA" id="ARBA00009684"/>
    </source>
</evidence>
<dbReference type="InterPro" id="IPR020568">
    <property type="entry name" value="Ribosomal_Su5_D2-typ_SF"/>
</dbReference>
<dbReference type="HAMAP" id="MF_00061">
    <property type="entry name" value="IspE"/>
    <property type="match status" value="1"/>
</dbReference>
<dbReference type="GO" id="GO:0005524">
    <property type="term" value="F:ATP binding"/>
    <property type="evidence" value="ECO:0007669"/>
    <property type="project" value="UniProtKB-UniRule"/>
</dbReference>
<feature type="binding site" evidence="9">
    <location>
        <begin position="90"/>
        <end position="100"/>
    </location>
    <ligand>
        <name>ATP</name>
        <dbReference type="ChEBI" id="CHEBI:30616"/>
    </ligand>
</feature>
<feature type="domain" description="GHMP kinase N-terminal" evidence="10">
    <location>
        <begin position="63"/>
        <end position="136"/>
    </location>
</feature>
<dbReference type="Gene3D" id="3.30.230.10">
    <property type="match status" value="1"/>
</dbReference>
<evidence type="ECO:0000256" key="9">
    <source>
        <dbReference type="HAMAP-Rule" id="MF_00061"/>
    </source>
</evidence>
<proteinExistence type="inferred from homology"/>
<comment type="similarity">
    <text evidence="1 9">Belongs to the GHMP kinase family. IspE subfamily.</text>
</comment>
<dbReference type="Proteomes" id="UP000823635">
    <property type="component" value="Unassembled WGS sequence"/>
</dbReference>
<dbReference type="AlphaFoldDB" id="A0A9D9DN93"/>
<dbReference type="Pfam" id="PF08544">
    <property type="entry name" value="GHMP_kinases_C"/>
    <property type="match status" value="1"/>
</dbReference>
<dbReference type="Gene3D" id="3.30.70.890">
    <property type="entry name" value="GHMP kinase, C-terminal domain"/>
    <property type="match status" value="1"/>
</dbReference>
<dbReference type="InterPro" id="IPR004424">
    <property type="entry name" value="IspE"/>
</dbReference>
<accession>A0A9D9DN93</accession>
<keyword evidence="6 9" id="KW-0418">Kinase</keyword>
<comment type="catalytic activity">
    <reaction evidence="9">
        <text>4-CDP-2-C-methyl-D-erythritol + ATP = 4-CDP-2-C-methyl-D-erythritol 2-phosphate + ADP + H(+)</text>
        <dbReference type="Rhea" id="RHEA:18437"/>
        <dbReference type="ChEBI" id="CHEBI:15378"/>
        <dbReference type="ChEBI" id="CHEBI:30616"/>
        <dbReference type="ChEBI" id="CHEBI:57823"/>
        <dbReference type="ChEBI" id="CHEBI:57919"/>
        <dbReference type="ChEBI" id="CHEBI:456216"/>
        <dbReference type="EC" id="2.7.1.148"/>
    </reaction>
</comment>
<evidence type="ECO:0000256" key="2">
    <source>
        <dbReference type="ARBA" id="ARBA00012052"/>
    </source>
</evidence>
<dbReference type="PIRSF" id="PIRSF010376">
    <property type="entry name" value="IspE"/>
    <property type="match status" value="1"/>
</dbReference>
<keyword evidence="4 9" id="KW-0808">Transferase</keyword>
<sequence length="255" mass="28574">MILYPNAKINIGLRILSKREDGFHDIETLFYPVELADILEIVESAELTLNEYGIQIPGKPGENICIRAYNLVKEDFDIPPVEISLFKNIPAGAGLGGGSSDGAHTILLLDKLFNLNLTHKQKRLYASRLGSDCPFFIENLPMIGSGRGDILEPFPLDLSLYTIKVVTPPCFVSTAEAYRTVVPRDKKEGCDRRSLGELLHYPVEQWKDFIVNDFEENVFKKFPQLAEYKEQLYRDGALYASMSGSGSSLFGIFSK</sequence>
<evidence type="ECO:0000259" key="10">
    <source>
        <dbReference type="Pfam" id="PF00288"/>
    </source>
</evidence>
<evidence type="ECO:0000313" key="12">
    <source>
        <dbReference type="EMBL" id="MBO8429526.1"/>
    </source>
</evidence>
<dbReference type="GO" id="GO:0016114">
    <property type="term" value="P:terpenoid biosynthetic process"/>
    <property type="evidence" value="ECO:0007669"/>
    <property type="project" value="UniProtKB-UniRule"/>
</dbReference>
<dbReference type="EMBL" id="JADINB010000136">
    <property type="protein sequence ID" value="MBO8429526.1"/>
    <property type="molecule type" value="Genomic_DNA"/>
</dbReference>
<feature type="active site" evidence="9">
    <location>
        <position position="8"/>
    </location>
</feature>
<feature type="active site" evidence="9">
    <location>
        <position position="132"/>
    </location>
</feature>
<dbReference type="InterPro" id="IPR006204">
    <property type="entry name" value="GHMP_kinase_N_dom"/>
</dbReference>
<reference evidence="12" key="2">
    <citation type="journal article" date="2021" name="PeerJ">
        <title>Extensive microbial diversity within the chicken gut microbiome revealed by metagenomics and culture.</title>
        <authorList>
            <person name="Gilroy R."/>
            <person name="Ravi A."/>
            <person name="Getino M."/>
            <person name="Pursley I."/>
            <person name="Horton D.L."/>
            <person name="Alikhan N.F."/>
            <person name="Baker D."/>
            <person name="Gharbi K."/>
            <person name="Hall N."/>
            <person name="Watson M."/>
            <person name="Adriaenssens E.M."/>
            <person name="Foster-Nyarko E."/>
            <person name="Jarju S."/>
            <person name="Secka A."/>
            <person name="Antonio M."/>
            <person name="Oren A."/>
            <person name="Chaudhuri R.R."/>
            <person name="La Ragione R."/>
            <person name="Hildebrand F."/>
            <person name="Pallen M.J."/>
        </authorList>
    </citation>
    <scope>NUCLEOTIDE SEQUENCE</scope>
    <source>
        <strain evidence="12">15467</strain>
    </source>
</reference>
<dbReference type="NCBIfam" id="TIGR00154">
    <property type="entry name" value="ispE"/>
    <property type="match status" value="1"/>
</dbReference>
<dbReference type="InterPro" id="IPR036554">
    <property type="entry name" value="GHMP_kinase_C_sf"/>
</dbReference>
<dbReference type="GO" id="GO:0019288">
    <property type="term" value="P:isopentenyl diphosphate biosynthetic process, methylerythritol 4-phosphate pathway"/>
    <property type="evidence" value="ECO:0007669"/>
    <property type="project" value="UniProtKB-UniRule"/>
</dbReference>
<evidence type="ECO:0000259" key="11">
    <source>
        <dbReference type="Pfam" id="PF08544"/>
    </source>
</evidence>
<evidence type="ECO:0000256" key="5">
    <source>
        <dbReference type="ARBA" id="ARBA00022741"/>
    </source>
</evidence>
<dbReference type="PANTHER" id="PTHR43527">
    <property type="entry name" value="4-DIPHOSPHOCYTIDYL-2-C-METHYL-D-ERYTHRITOL KINASE, CHLOROPLASTIC"/>
    <property type="match status" value="1"/>
</dbReference>
<dbReference type="EC" id="2.7.1.148" evidence="2 9"/>
<keyword evidence="9" id="KW-0414">Isoprene biosynthesis</keyword>
<feature type="domain" description="GHMP kinase C-terminal" evidence="11">
    <location>
        <begin position="209"/>
        <end position="253"/>
    </location>
</feature>
<evidence type="ECO:0000256" key="6">
    <source>
        <dbReference type="ARBA" id="ARBA00022777"/>
    </source>
</evidence>
<dbReference type="GO" id="GO:0050515">
    <property type="term" value="F:4-(cytidine 5'-diphospho)-2-C-methyl-D-erythritol kinase activity"/>
    <property type="evidence" value="ECO:0007669"/>
    <property type="project" value="UniProtKB-UniRule"/>
</dbReference>
<name>A0A9D9DN93_9BACT</name>
<evidence type="ECO:0000313" key="13">
    <source>
        <dbReference type="Proteomes" id="UP000823635"/>
    </source>
</evidence>
<keyword evidence="5 9" id="KW-0547">Nucleotide-binding</keyword>
<dbReference type="PANTHER" id="PTHR43527:SF2">
    <property type="entry name" value="4-DIPHOSPHOCYTIDYL-2-C-METHYL-D-ERYTHRITOL KINASE, CHLOROPLASTIC"/>
    <property type="match status" value="1"/>
</dbReference>
<gene>
    <name evidence="9" type="primary">ispE</name>
    <name evidence="12" type="ORF">IAC68_06320</name>
</gene>
<evidence type="ECO:0000256" key="3">
    <source>
        <dbReference type="ARBA" id="ARBA00017473"/>
    </source>
</evidence>
<evidence type="ECO:0000256" key="7">
    <source>
        <dbReference type="ARBA" id="ARBA00022840"/>
    </source>
</evidence>